<organism evidence="3 4">
    <name type="scientific">Persicobacter diffluens</name>
    <dbReference type="NCBI Taxonomy" id="981"/>
    <lineage>
        <taxon>Bacteria</taxon>
        <taxon>Pseudomonadati</taxon>
        <taxon>Bacteroidota</taxon>
        <taxon>Cytophagia</taxon>
        <taxon>Cytophagales</taxon>
        <taxon>Persicobacteraceae</taxon>
        <taxon>Persicobacter</taxon>
    </lineage>
</organism>
<dbReference type="InterPro" id="IPR029052">
    <property type="entry name" value="Metallo-depent_PP-like"/>
</dbReference>
<dbReference type="InterPro" id="IPR004843">
    <property type="entry name" value="Calcineurin-like_PHP"/>
</dbReference>
<dbReference type="EMBL" id="BQKE01000002">
    <property type="protein sequence ID" value="GJM63244.1"/>
    <property type="molecule type" value="Genomic_DNA"/>
</dbReference>
<comment type="caution">
    <text evidence="3">The sequence shown here is derived from an EMBL/GenBank/DDBJ whole genome shotgun (WGS) entry which is preliminary data.</text>
</comment>
<dbReference type="Gene3D" id="1.20.1270.90">
    <property type="entry name" value="AF1782-like"/>
    <property type="match status" value="1"/>
</dbReference>
<keyword evidence="4" id="KW-1185">Reference proteome</keyword>
<evidence type="ECO:0000313" key="3">
    <source>
        <dbReference type="EMBL" id="GJM63244.1"/>
    </source>
</evidence>
<dbReference type="GO" id="GO:0016787">
    <property type="term" value="F:hydrolase activity"/>
    <property type="evidence" value="ECO:0007669"/>
    <property type="project" value="InterPro"/>
</dbReference>
<feature type="chain" id="PRO_5042903736" description="Calcineurin-like phosphoesterase domain-containing protein" evidence="1">
    <location>
        <begin position="20"/>
        <end position="381"/>
    </location>
</feature>
<dbReference type="Proteomes" id="UP001310022">
    <property type="component" value="Unassembled WGS sequence"/>
</dbReference>
<feature type="signal peptide" evidence="1">
    <location>
        <begin position="1"/>
        <end position="19"/>
    </location>
</feature>
<gene>
    <name evidence="3" type="ORF">PEDI_37960</name>
</gene>
<dbReference type="RefSeq" id="WP_338238440.1">
    <property type="nucleotide sequence ID" value="NZ_BQKE01000002.1"/>
</dbReference>
<proteinExistence type="predicted"/>
<accession>A0AAN4W1P1</accession>
<dbReference type="Pfam" id="PF00149">
    <property type="entry name" value="Metallophos"/>
    <property type="match status" value="1"/>
</dbReference>
<reference evidence="3 4" key="1">
    <citation type="submission" date="2021-12" db="EMBL/GenBank/DDBJ databases">
        <title>Genome sequencing of bacteria with rrn-lacking chromosome and rrn-plasmid.</title>
        <authorList>
            <person name="Anda M."/>
            <person name="Iwasaki W."/>
        </authorList>
    </citation>
    <scope>NUCLEOTIDE SEQUENCE [LARGE SCALE GENOMIC DNA]</scope>
    <source>
        <strain evidence="3 4">NBRC 15940</strain>
    </source>
</reference>
<evidence type="ECO:0000259" key="2">
    <source>
        <dbReference type="Pfam" id="PF00149"/>
    </source>
</evidence>
<dbReference type="PROSITE" id="PS51257">
    <property type="entry name" value="PROKAR_LIPOPROTEIN"/>
    <property type="match status" value="1"/>
</dbReference>
<dbReference type="Gene3D" id="3.60.21.10">
    <property type="match status" value="1"/>
</dbReference>
<keyword evidence="1" id="KW-0732">Signal</keyword>
<protein>
    <recommendedName>
        <fullName evidence="2">Calcineurin-like phosphoesterase domain-containing protein</fullName>
    </recommendedName>
</protein>
<dbReference type="SUPFAM" id="SSF56300">
    <property type="entry name" value="Metallo-dependent phosphatases"/>
    <property type="match status" value="1"/>
</dbReference>
<dbReference type="AlphaFoldDB" id="A0AAN4W1P1"/>
<feature type="domain" description="Calcineurin-like phosphoesterase" evidence="2">
    <location>
        <begin position="117"/>
        <end position="299"/>
    </location>
</feature>
<name>A0AAN4W1P1_9BACT</name>
<evidence type="ECO:0000256" key="1">
    <source>
        <dbReference type="SAM" id="SignalP"/>
    </source>
</evidence>
<evidence type="ECO:0000313" key="4">
    <source>
        <dbReference type="Proteomes" id="UP001310022"/>
    </source>
</evidence>
<sequence>MKNLIIYFLAVLMTISACAKTEDNAAPVTDRSALQAAINEAYEALALAKEGTEVGDYEAGAMGELETVLEATEEVFLNEMASQEEIDAIVGTIKEAIITFESKKITEAPGPSKSKIRFVLQGDTQKIVNQAPENYLKTMEAVMADTEMTDVVCFLQMGDLTEDGLESNWKVVQEGWNMFDGFAPYVLNVGNNDLMNGGEAKFNQYFPLSKFQQWDSFVSNYDQHTNVAHEFTAGGVDWLIISLRFQRSEAVGAWAENLIKNNPDKNVILIRHDANADGSDAVMCKKYDNVALVCCGHTASSHQLQKHHSGSSLGWLKVCHHNKDRDDYFCILDIDVDAGEMEMRYYSPLKKGYGDHLTHEVTGAYGKPVKWTGFDFVRSNK</sequence>